<dbReference type="InterPro" id="IPR001360">
    <property type="entry name" value="Glyco_hydro_1"/>
</dbReference>
<evidence type="ECO:0000256" key="4">
    <source>
        <dbReference type="PROSITE-ProRule" id="PRU10055"/>
    </source>
</evidence>
<dbReference type="Gene3D" id="3.20.20.80">
    <property type="entry name" value="Glycosidases"/>
    <property type="match status" value="1"/>
</dbReference>
<evidence type="ECO:0000256" key="5">
    <source>
        <dbReference type="RuleBase" id="RU003690"/>
    </source>
</evidence>
<dbReference type="EMBL" id="LLYW01000038">
    <property type="protein sequence ID" value="KUH32194.1"/>
    <property type="molecule type" value="Genomic_DNA"/>
</dbReference>
<evidence type="ECO:0000256" key="2">
    <source>
        <dbReference type="ARBA" id="ARBA00022801"/>
    </source>
</evidence>
<keyword evidence="2" id="KW-0378">Hydrolase</keyword>
<sequence length="490" mass="56627">MEEFYWGVVQSAFQFEMGDPLRQAIDARSDWWQWVRDPFNIKNDLVSGDLPEDGINNYELYEIDHRLAKDLDLNAYQLTIEWSRIFPCPTFGVDAEVERDSYGLIKRVKIKKETLEELDGLANHSEVAHYRAVLKNLKKLGFSTFVTLNHQTLPLWLHNPIEVRRNPEGARARGWVDEGSIVEFVKFSAYVAWKFPDLVDFWATFDEPMVTVELGYLAPYVGWPPGILNPNAAKKVIIHQMVAHARAYDAIKEFSKAPVGIILNIIPAYPLNPRDERDVKAAENYDYFHNRLFLNALNDGRVDLELNREEVKINHLARNDWIGNNYYTREVVKWVEPKFKELPMVSFVGAEGYGYSGNPMGVSPDNNPTSDFGWEVYPKGIYDSTMIAAEYGKPVYITENGVADSKDILRPRYIVSHVRELFRAIENGADVRGYFHWALTDNYEWAMGFKIRFGLYEVDLITKERIPRRKSVETYRRIVTEGLGDENDSS</sequence>
<dbReference type="Proteomes" id="UP000053462">
    <property type="component" value="Unassembled WGS sequence"/>
</dbReference>
<comment type="similarity">
    <text evidence="1 5">Belongs to the glycosyl hydrolase 1 family.</text>
</comment>
<evidence type="ECO:0000256" key="3">
    <source>
        <dbReference type="ARBA" id="ARBA00023295"/>
    </source>
</evidence>
<dbReference type="RefSeq" id="WP_058939643.1">
    <property type="nucleotide sequence ID" value="NZ_LLYW01000038.1"/>
</dbReference>
<feature type="active site" description="Nucleophile" evidence="4">
    <location>
        <position position="399"/>
    </location>
</feature>
<keyword evidence="3" id="KW-0326">Glycosidase</keyword>
<dbReference type="PANTHER" id="PTHR10353:SF209">
    <property type="entry name" value="GALACTOLIPID GALACTOSYLTRANSFERASE SFR2, CHLOROPLASTIC"/>
    <property type="match status" value="1"/>
</dbReference>
<accession>A0A124EB21</accession>
<evidence type="ECO:0000256" key="1">
    <source>
        <dbReference type="ARBA" id="ARBA00010838"/>
    </source>
</evidence>
<reference evidence="6 7" key="1">
    <citation type="submission" date="2015-10" db="EMBL/GenBank/DDBJ databases">
        <title>Draft genome sequence of Thermococcus celericrescens strain DSM 17994.</title>
        <authorList>
            <person name="Hong S.-J."/>
            <person name="Park C.-E."/>
            <person name="Shin J.-H."/>
        </authorList>
    </citation>
    <scope>NUCLEOTIDE SEQUENCE [LARGE SCALE GENOMIC DNA]</scope>
    <source>
        <strain evidence="6 7">DSM 17994</strain>
    </source>
</reference>
<dbReference type="InterPro" id="IPR017853">
    <property type="entry name" value="GH"/>
</dbReference>
<dbReference type="PANTHER" id="PTHR10353">
    <property type="entry name" value="GLYCOSYL HYDROLASE"/>
    <property type="match status" value="1"/>
</dbReference>
<dbReference type="PROSITE" id="PS00572">
    <property type="entry name" value="GLYCOSYL_HYDROL_F1_1"/>
    <property type="match status" value="1"/>
</dbReference>
<organism evidence="6 7">
    <name type="scientific">Thermococcus celericrescens</name>
    <dbReference type="NCBI Taxonomy" id="227598"/>
    <lineage>
        <taxon>Archaea</taxon>
        <taxon>Methanobacteriati</taxon>
        <taxon>Methanobacteriota</taxon>
        <taxon>Thermococci</taxon>
        <taxon>Thermococcales</taxon>
        <taxon>Thermococcaceae</taxon>
        <taxon>Thermococcus</taxon>
    </lineage>
</organism>
<name>A0A124EB21_9EURY</name>
<dbReference type="GO" id="GO:0005975">
    <property type="term" value="P:carbohydrate metabolic process"/>
    <property type="evidence" value="ECO:0007669"/>
    <property type="project" value="InterPro"/>
</dbReference>
<dbReference type="AlphaFoldDB" id="A0A124EB21"/>
<protein>
    <submittedName>
        <fullName evidence="6">Beta-galactosidase</fullName>
    </submittedName>
</protein>
<gene>
    <name evidence="6" type="ORF">APY94_10810</name>
</gene>
<dbReference type="OrthoDB" id="84443at2157"/>
<dbReference type="InterPro" id="IPR053427">
    <property type="entry name" value="Beta-galactosidase"/>
</dbReference>
<dbReference type="NCBIfam" id="NF041004">
    <property type="entry name" value="Beta_gal_BgaS"/>
    <property type="match status" value="1"/>
</dbReference>
<dbReference type="STRING" id="227598.APY94_10810"/>
<comment type="caution">
    <text evidence="6">The sequence shown here is derived from an EMBL/GenBank/DDBJ whole genome shotgun (WGS) entry which is preliminary data.</text>
</comment>
<evidence type="ECO:0000313" key="7">
    <source>
        <dbReference type="Proteomes" id="UP000053462"/>
    </source>
</evidence>
<dbReference type="Pfam" id="PF00232">
    <property type="entry name" value="Glyco_hydro_1"/>
    <property type="match status" value="2"/>
</dbReference>
<dbReference type="PRINTS" id="PR00131">
    <property type="entry name" value="GLHYDRLASE1"/>
</dbReference>
<dbReference type="GO" id="GO:0008422">
    <property type="term" value="F:beta-glucosidase activity"/>
    <property type="evidence" value="ECO:0007669"/>
    <property type="project" value="TreeGrafter"/>
</dbReference>
<dbReference type="InterPro" id="IPR018120">
    <property type="entry name" value="Glyco_hydro_1_AS"/>
</dbReference>
<dbReference type="SUPFAM" id="SSF51445">
    <property type="entry name" value="(Trans)glycosidases"/>
    <property type="match status" value="1"/>
</dbReference>
<evidence type="ECO:0000313" key="6">
    <source>
        <dbReference type="EMBL" id="KUH32194.1"/>
    </source>
</evidence>
<proteinExistence type="inferred from homology"/>
<keyword evidence="7" id="KW-1185">Reference proteome</keyword>